<feature type="compositionally biased region" description="Polar residues" evidence="7">
    <location>
        <begin position="267"/>
        <end position="278"/>
    </location>
</feature>
<dbReference type="Gene3D" id="3.30.565.10">
    <property type="entry name" value="Histidine kinase-like ATPase, C-terminal domain"/>
    <property type="match status" value="1"/>
</dbReference>
<dbReference type="InterPro" id="IPR029016">
    <property type="entry name" value="GAF-like_dom_sf"/>
</dbReference>
<dbReference type="PANTHER" id="PTHR43047:SF72">
    <property type="entry name" value="OSMOSENSING HISTIDINE PROTEIN KINASE SLN1"/>
    <property type="match status" value="1"/>
</dbReference>
<name>A0A8H7TA69_9HELO</name>
<comment type="caution">
    <text evidence="10">The sequence shown here is derived from an EMBL/GenBank/DDBJ whole genome shotgun (WGS) entry which is preliminary data.</text>
</comment>
<dbReference type="InterPro" id="IPR011006">
    <property type="entry name" value="CheY-like_superfamily"/>
</dbReference>
<dbReference type="SUPFAM" id="SSF47384">
    <property type="entry name" value="Homodimeric domain of signal transducing histidine kinase"/>
    <property type="match status" value="1"/>
</dbReference>
<feature type="region of interest" description="Disordered" evidence="7">
    <location>
        <begin position="1109"/>
        <end position="1169"/>
    </location>
</feature>
<dbReference type="SUPFAM" id="SSF52172">
    <property type="entry name" value="CheY-like"/>
    <property type="match status" value="2"/>
</dbReference>
<feature type="region of interest" description="Disordered" evidence="7">
    <location>
        <begin position="403"/>
        <end position="465"/>
    </location>
</feature>
<dbReference type="InterPro" id="IPR005467">
    <property type="entry name" value="His_kinase_dom"/>
</dbReference>
<dbReference type="EMBL" id="JAFJYH010000207">
    <property type="protein sequence ID" value="KAG4415801.1"/>
    <property type="molecule type" value="Genomic_DNA"/>
</dbReference>
<dbReference type="InterPro" id="IPR003594">
    <property type="entry name" value="HATPase_dom"/>
</dbReference>
<keyword evidence="11" id="KW-1185">Reference proteome</keyword>
<evidence type="ECO:0000256" key="4">
    <source>
        <dbReference type="ARBA" id="ARBA00022679"/>
    </source>
</evidence>
<evidence type="ECO:0000259" key="9">
    <source>
        <dbReference type="PROSITE" id="PS50110"/>
    </source>
</evidence>
<dbReference type="SUPFAM" id="SSF55874">
    <property type="entry name" value="ATPase domain of HSP90 chaperone/DNA topoisomerase II/histidine kinase"/>
    <property type="match status" value="1"/>
</dbReference>
<dbReference type="InterPro" id="IPR036097">
    <property type="entry name" value="HisK_dim/P_sf"/>
</dbReference>
<dbReference type="InterPro" id="IPR001789">
    <property type="entry name" value="Sig_transdc_resp-reg_receiver"/>
</dbReference>
<feature type="modified residue" description="4-aspartylphosphate" evidence="6">
    <location>
        <position position="1224"/>
    </location>
</feature>
<dbReference type="Gene3D" id="1.10.287.130">
    <property type="match status" value="1"/>
</dbReference>
<dbReference type="PRINTS" id="PR00344">
    <property type="entry name" value="BCTRLSENSOR"/>
</dbReference>
<proteinExistence type="predicted"/>
<dbReference type="Gene3D" id="3.40.50.2300">
    <property type="match status" value="1"/>
</dbReference>
<dbReference type="PANTHER" id="PTHR43047">
    <property type="entry name" value="TWO-COMPONENT HISTIDINE PROTEIN KINASE"/>
    <property type="match status" value="1"/>
</dbReference>
<feature type="compositionally biased region" description="Basic and acidic residues" evidence="7">
    <location>
        <begin position="742"/>
        <end position="762"/>
    </location>
</feature>
<gene>
    <name evidence="10" type="ORF">IFR04_011035</name>
</gene>
<keyword evidence="3 6" id="KW-0597">Phosphoprotein</keyword>
<comment type="catalytic activity">
    <reaction evidence="1">
        <text>ATP + protein L-histidine = ADP + protein N-phospho-L-histidine.</text>
        <dbReference type="EC" id="2.7.13.3"/>
    </reaction>
</comment>
<dbReference type="EC" id="2.7.13.3" evidence="2"/>
<keyword evidence="4" id="KW-0808">Transferase</keyword>
<sequence length="1447" mass="158686">MTTGETLRSREVYRYYQPKSISKTTDTPDPTPVDPDHTHGPHYLPKVTNFNTQQSFSDTALTAFVQLIALRLNAQRAIVSLIDHENEYFLAESTSTLSISDDDGAQNAWLSISGARVSRGASLCEQTLGLHPNQDTTAEMTPWFLVPDLQLDETMKDLNCVKGVPYLRFYCGVPLTNLKGVNIGCVYVVDDRPRAEISLEQAQFLTKMAATVMDHLEGIRAKEDIVRVTMMSQALHAFIEGDGTMDGDWQRLKRYNLPSGAGVGFQWETSKNDGTGSYRNGKKQLGSDQPRSAFGIESAPLQSPLQHSGVNADARFNFNNSPWSSSSEVQQVPVLKSVFEGVGDPVHDVLDGGRDDEFANNGFATRLHATFSRASNLVREGMEVDGAVYFDAPYRFYQGRSTLEMDPRRSNESESVESDDSGSDSDVDESEVRPGPRPHVLPHGHQSSTNHSHISHTQAGGLPTVSSTGIKSDILGFSTRHSSSWKNNNNNPPRTFTAIDQSLLTSLVRRYPQGELFVFDKDGPVYVDPIPNSRDCSVVTIVDAITEEKRARRAARKRADILRLLVAFPGARQIFFVPLYDSTSGCFIGSFAWSTSATRIFTAENHLSYLVAFGHSVMSEVSRLNTLSADKAKGDFISNVSHELRSPLHGILASVEFLADTTLDGFQRNLVDTVDICGRTLLDTIEHVLDFSKIKKFGQATMQPMGVVADLDVSAVIEEVLEGVYAGFEFNGLSSEGLADTTKSRTKDTGSTEQRAHSPTEEHIVSQDRLTVIIDIDSRDQWKFPTVPGTWRRLTMNIFGNALKYTPAGFIKIKLEAHPIAPEPGSKSSSTERTMVTLTVTDSGKGMSKEFMEKKLFMPFSQEDVTAPGTGLGMSIVKQIVDLSGGKIDIKSDQSTGTSVKLSLPLENCAPSSKDLVLKSDSLYRNEEPVELVRRRAGGRTVSILGFDNSAGRSELQIRALASLKATMVKYSSEWFGFKLASKGEAADIAIADESAYLNEAVSETRYGILLILCSSGARRDIFPSRLHTGQIVEFVSKPCGPHRLAKAILNCLDTEDGTPHTPTVERSSIGFSPTVLNLIRTPSLSKTITPASVADSGSPAPIPLQERRAASTNAAQTNNDSGNTSETMSLGTTPTTSQTTSTSQLLDSGKSDLENLKPRSPDPVPAARRKPVMLLVEDNPVNMMLLATYMKKNKWEFEKASNGLIAMEAFRKRPGGFDVIFMDVSMPVMTGYESTRHIRMIETERRLAYEHQNLIQTTSPSAYLSYSTNNSAGMLPSSFPFNLPTPTPTPSHLPLRSDSISPTNTSTTNQNTTFPFPAPSQNGLATSPSSFYPSELNSRLDLPRLKLNSPALIIALTGFSSQKDQEMAFEAGVDIFMTKPVRFKEVGRILEGWMKGREEEDESGSEKIGGEEMLMRKGKEMVGKYRKVGDEKRVVDEDGTGAKRSG</sequence>
<dbReference type="Pfam" id="PF00072">
    <property type="entry name" value="Response_reg"/>
    <property type="match status" value="1"/>
</dbReference>
<evidence type="ECO:0000313" key="11">
    <source>
        <dbReference type="Proteomes" id="UP000664132"/>
    </source>
</evidence>
<keyword evidence="5" id="KW-0418">Kinase</keyword>
<dbReference type="PROSITE" id="PS50109">
    <property type="entry name" value="HIS_KIN"/>
    <property type="match status" value="1"/>
</dbReference>
<dbReference type="CDD" id="cd00082">
    <property type="entry name" value="HisKA"/>
    <property type="match status" value="1"/>
</dbReference>
<feature type="compositionally biased region" description="Polar residues" evidence="7">
    <location>
        <begin position="1111"/>
        <end position="1124"/>
    </location>
</feature>
<dbReference type="GO" id="GO:0005886">
    <property type="term" value="C:plasma membrane"/>
    <property type="evidence" value="ECO:0007669"/>
    <property type="project" value="TreeGrafter"/>
</dbReference>
<feature type="domain" description="Response regulatory" evidence="9">
    <location>
        <begin position="1173"/>
        <end position="1395"/>
    </location>
</feature>
<dbReference type="Gene3D" id="3.30.450.40">
    <property type="match status" value="1"/>
</dbReference>
<evidence type="ECO:0000256" key="2">
    <source>
        <dbReference type="ARBA" id="ARBA00012438"/>
    </source>
</evidence>
<reference evidence="10" key="1">
    <citation type="submission" date="2021-02" db="EMBL/GenBank/DDBJ databases">
        <title>Genome sequence Cadophora malorum strain M34.</title>
        <authorList>
            <person name="Stefanovic E."/>
            <person name="Vu D."/>
            <person name="Scully C."/>
            <person name="Dijksterhuis J."/>
            <person name="Roader J."/>
            <person name="Houbraken J."/>
        </authorList>
    </citation>
    <scope>NUCLEOTIDE SEQUENCE</scope>
    <source>
        <strain evidence="10">M34</strain>
    </source>
</reference>
<dbReference type="CDD" id="cd17546">
    <property type="entry name" value="REC_hyHK_CKI1_RcsC-like"/>
    <property type="match status" value="1"/>
</dbReference>
<accession>A0A8H7TA69</accession>
<evidence type="ECO:0000256" key="7">
    <source>
        <dbReference type="SAM" id="MobiDB-lite"/>
    </source>
</evidence>
<feature type="compositionally biased region" description="Acidic residues" evidence="7">
    <location>
        <begin position="414"/>
        <end position="429"/>
    </location>
</feature>
<dbReference type="SMART" id="SM00448">
    <property type="entry name" value="REC"/>
    <property type="match status" value="1"/>
</dbReference>
<dbReference type="GO" id="GO:0000155">
    <property type="term" value="F:phosphorelay sensor kinase activity"/>
    <property type="evidence" value="ECO:0007669"/>
    <property type="project" value="InterPro"/>
</dbReference>
<dbReference type="FunFam" id="1.10.287.130:FF:000023">
    <property type="entry name" value="Sensor histidine kinase/response regulator, putative"/>
    <property type="match status" value="1"/>
</dbReference>
<evidence type="ECO:0000256" key="1">
    <source>
        <dbReference type="ARBA" id="ARBA00000085"/>
    </source>
</evidence>
<evidence type="ECO:0000256" key="5">
    <source>
        <dbReference type="ARBA" id="ARBA00022777"/>
    </source>
</evidence>
<dbReference type="InterPro" id="IPR003661">
    <property type="entry name" value="HisK_dim/P_dom"/>
</dbReference>
<feature type="compositionally biased region" description="Polar residues" evidence="7">
    <location>
        <begin position="445"/>
        <end position="465"/>
    </location>
</feature>
<feature type="domain" description="Histidine kinase" evidence="8">
    <location>
        <begin position="639"/>
        <end position="908"/>
    </location>
</feature>
<evidence type="ECO:0000259" key="8">
    <source>
        <dbReference type="PROSITE" id="PS50109"/>
    </source>
</evidence>
<feature type="compositionally biased region" description="Basic and acidic residues" evidence="7">
    <location>
        <begin position="1150"/>
        <end position="1161"/>
    </location>
</feature>
<dbReference type="OrthoDB" id="303614at2759"/>
<dbReference type="SMART" id="SM00388">
    <property type="entry name" value="HisKA"/>
    <property type="match status" value="1"/>
</dbReference>
<dbReference type="SUPFAM" id="SSF55781">
    <property type="entry name" value="GAF domain-like"/>
    <property type="match status" value="1"/>
</dbReference>
<dbReference type="Pfam" id="PF02518">
    <property type="entry name" value="HATPase_c"/>
    <property type="match status" value="1"/>
</dbReference>
<dbReference type="Pfam" id="PF00512">
    <property type="entry name" value="HisKA"/>
    <property type="match status" value="1"/>
</dbReference>
<feature type="compositionally biased region" description="Basic and acidic residues" evidence="7">
    <location>
        <begin position="403"/>
        <end position="412"/>
    </location>
</feature>
<evidence type="ECO:0000313" key="10">
    <source>
        <dbReference type="EMBL" id="KAG4415801.1"/>
    </source>
</evidence>
<feature type="compositionally biased region" description="Low complexity" evidence="7">
    <location>
        <begin position="1125"/>
        <end position="1144"/>
    </location>
</feature>
<dbReference type="InterPro" id="IPR004358">
    <property type="entry name" value="Sig_transdc_His_kin-like_C"/>
</dbReference>
<organism evidence="10 11">
    <name type="scientific">Cadophora malorum</name>
    <dbReference type="NCBI Taxonomy" id="108018"/>
    <lineage>
        <taxon>Eukaryota</taxon>
        <taxon>Fungi</taxon>
        <taxon>Dikarya</taxon>
        <taxon>Ascomycota</taxon>
        <taxon>Pezizomycotina</taxon>
        <taxon>Leotiomycetes</taxon>
        <taxon>Helotiales</taxon>
        <taxon>Ploettnerulaceae</taxon>
        <taxon>Cadophora</taxon>
    </lineage>
</organism>
<protein>
    <recommendedName>
        <fullName evidence="2">histidine kinase</fullName>
        <ecNumber evidence="2">2.7.13.3</ecNumber>
    </recommendedName>
</protein>
<dbReference type="GO" id="GO:0009927">
    <property type="term" value="F:histidine phosphotransfer kinase activity"/>
    <property type="evidence" value="ECO:0007669"/>
    <property type="project" value="TreeGrafter"/>
</dbReference>
<evidence type="ECO:0000256" key="6">
    <source>
        <dbReference type="PROSITE-ProRule" id="PRU00169"/>
    </source>
</evidence>
<dbReference type="Proteomes" id="UP000664132">
    <property type="component" value="Unassembled WGS sequence"/>
</dbReference>
<dbReference type="PROSITE" id="PS50110">
    <property type="entry name" value="RESPONSE_REGULATORY"/>
    <property type="match status" value="1"/>
</dbReference>
<feature type="region of interest" description="Disordered" evidence="7">
    <location>
        <begin position="18"/>
        <end position="41"/>
    </location>
</feature>
<dbReference type="SMART" id="SM00387">
    <property type="entry name" value="HATPase_c"/>
    <property type="match status" value="1"/>
</dbReference>
<dbReference type="InterPro" id="IPR036890">
    <property type="entry name" value="HATPase_C_sf"/>
</dbReference>
<feature type="region of interest" description="Disordered" evidence="7">
    <location>
        <begin position="739"/>
        <end position="762"/>
    </location>
</feature>
<feature type="region of interest" description="Disordered" evidence="7">
    <location>
        <begin position="266"/>
        <end position="295"/>
    </location>
</feature>
<evidence type="ECO:0000256" key="3">
    <source>
        <dbReference type="ARBA" id="ARBA00022553"/>
    </source>
</evidence>